<keyword evidence="3" id="KW-1185">Reference proteome</keyword>
<keyword evidence="1" id="KW-0175">Coiled coil</keyword>
<organism evidence="2 3">
    <name type="scientific">Halosegnis longus</name>
    <dbReference type="NCBI Taxonomy" id="2216012"/>
    <lineage>
        <taxon>Archaea</taxon>
        <taxon>Methanobacteriati</taxon>
        <taxon>Methanobacteriota</taxon>
        <taxon>Stenosarchaea group</taxon>
        <taxon>Halobacteria</taxon>
        <taxon>Halobacteriales</taxon>
        <taxon>Natronomonadaceae</taxon>
        <taxon>Halosegnis</taxon>
    </lineage>
</organism>
<dbReference type="RefSeq" id="WP_123124174.1">
    <property type="nucleotide sequence ID" value="NZ_QKNW01000001.1"/>
</dbReference>
<reference evidence="2 3" key="1">
    <citation type="submission" date="2018-11" db="EMBL/GenBank/DDBJ databases">
        <title>Genome sequences of Natronomonas sp. CBA1133.</title>
        <authorList>
            <person name="Roh S.W."/>
            <person name="Cha I.-T."/>
        </authorList>
    </citation>
    <scope>NUCLEOTIDE SEQUENCE [LARGE SCALE GENOMIC DNA]</scope>
    <source>
        <strain evidence="2 3">CBA1133</strain>
    </source>
</reference>
<gene>
    <name evidence="2" type="ORF">Nmn1133_07970</name>
</gene>
<comment type="caution">
    <text evidence="2">The sequence shown here is derived from an EMBL/GenBank/DDBJ whole genome shotgun (WGS) entry which is preliminary data.</text>
</comment>
<sequence length="229" mass="25582">MATESDSSQLTIRLPPDLESWLEGLADERGMDRDRLLERLLEANQRALEQGDGDELSVRVDDLESEFDEKIDDIRSRMLQLKRQTEAKAPADHDHEEFDRFDTLEDQLTEIAQTVSTLEADIEELASAVETHDEAMETTQQRLRRVAAAVVRLQQQTNGDGEDDRLTKLREIAARRGFETATCRACGNSVNISLLSEPACPHCSTEFGDITGNNGFFSTPKLVAGSSDQ</sequence>
<evidence type="ECO:0000256" key="1">
    <source>
        <dbReference type="SAM" id="Coils"/>
    </source>
</evidence>
<proteinExistence type="predicted"/>
<evidence type="ECO:0008006" key="4">
    <source>
        <dbReference type="Google" id="ProtNLM"/>
    </source>
</evidence>
<evidence type="ECO:0000313" key="3">
    <source>
        <dbReference type="Proteomes" id="UP000270581"/>
    </source>
</evidence>
<dbReference type="AlphaFoldDB" id="A0AAJ4R8N9"/>
<dbReference type="Proteomes" id="UP000270581">
    <property type="component" value="Unassembled WGS sequence"/>
</dbReference>
<dbReference type="EMBL" id="RJJC01000001">
    <property type="protein sequence ID" value="RNJ26613.1"/>
    <property type="molecule type" value="Genomic_DNA"/>
</dbReference>
<dbReference type="Gene3D" id="1.10.287.1490">
    <property type="match status" value="1"/>
</dbReference>
<name>A0AAJ4R8N9_9EURY</name>
<accession>A0AAJ4R8N9</accession>
<feature type="coiled-coil region" evidence="1">
    <location>
        <begin position="101"/>
        <end position="156"/>
    </location>
</feature>
<evidence type="ECO:0000313" key="2">
    <source>
        <dbReference type="EMBL" id="RNJ26613.1"/>
    </source>
</evidence>
<protein>
    <recommendedName>
        <fullName evidence="4">Ribbon-helix-helix protein, copG family</fullName>
    </recommendedName>
</protein>